<sequence>MGDRASDILGVQSVVEAHTLGELLYAGIGSPVKYSTPGFLRQFIAPIKYGDNVRRDLPPPQIVEDTSKRNTLANTFTVNGLGREVNYPKAANAQELSSGIVPQELRMPVAQDTKNQEIVRLLARSATLKRIKQ</sequence>
<organism evidence="1 2">
    <name type="scientific">Bythopirellula goksoeyrii</name>
    <dbReference type="NCBI Taxonomy" id="1400387"/>
    <lineage>
        <taxon>Bacteria</taxon>
        <taxon>Pseudomonadati</taxon>
        <taxon>Planctomycetota</taxon>
        <taxon>Planctomycetia</taxon>
        <taxon>Pirellulales</taxon>
        <taxon>Lacipirellulaceae</taxon>
        <taxon>Bythopirellula</taxon>
    </lineage>
</organism>
<keyword evidence="2" id="KW-1185">Reference proteome</keyword>
<reference evidence="1 2" key="1">
    <citation type="submission" date="2019-08" db="EMBL/GenBank/DDBJ databases">
        <title>Deep-cultivation of Planctomycetes and their phenomic and genomic characterization uncovers novel biology.</title>
        <authorList>
            <person name="Wiegand S."/>
            <person name="Jogler M."/>
            <person name="Boedeker C."/>
            <person name="Pinto D."/>
            <person name="Vollmers J."/>
            <person name="Rivas-Marin E."/>
            <person name="Kohn T."/>
            <person name="Peeters S.H."/>
            <person name="Heuer A."/>
            <person name="Rast P."/>
            <person name="Oberbeckmann S."/>
            <person name="Bunk B."/>
            <person name="Jeske O."/>
            <person name="Meyerdierks A."/>
            <person name="Storesund J.E."/>
            <person name="Kallscheuer N."/>
            <person name="Luecker S."/>
            <person name="Lage O.M."/>
            <person name="Pohl T."/>
            <person name="Merkel B.J."/>
            <person name="Hornburger P."/>
            <person name="Mueller R.-W."/>
            <person name="Bruemmer F."/>
            <person name="Labrenz M."/>
            <person name="Spormann A.M."/>
            <person name="Op den Camp H."/>
            <person name="Overmann J."/>
            <person name="Amann R."/>
            <person name="Jetten M.S.M."/>
            <person name="Mascher T."/>
            <person name="Medema M.H."/>
            <person name="Devos D.P."/>
            <person name="Kaster A.-K."/>
            <person name="Ovreas L."/>
            <person name="Rohde M."/>
            <person name="Galperin M.Y."/>
            <person name="Jogler C."/>
        </authorList>
    </citation>
    <scope>NUCLEOTIDE SEQUENCE [LARGE SCALE GENOMIC DNA]</scope>
    <source>
        <strain evidence="1 2">Pr1d</strain>
    </source>
</reference>
<accession>A0A5B9QG85</accession>
<evidence type="ECO:0000313" key="1">
    <source>
        <dbReference type="EMBL" id="QEG38038.1"/>
    </source>
</evidence>
<protein>
    <submittedName>
        <fullName evidence="1">Uncharacterized protein</fullName>
    </submittedName>
</protein>
<dbReference type="Proteomes" id="UP000323917">
    <property type="component" value="Chromosome"/>
</dbReference>
<name>A0A5B9QG85_9BACT</name>
<dbReference type="KEGG" id="bgok:Pr1d_53860"/>
<dbReference type="AlphaFoldDB" id="A0A5B9QG85"/>
<gene>
    <name evidence="1" type="ORF">Pr1d_53860</name>
</gene>
<evidence type="ECO:0000313" key="2">
    <source>
        <dbReference type="Proteomes" id="UP000323917"/>
    </source>
</evidence>
<dbReference type="EMBL" id="CP042913">
    <property type="protein sequence ID" value="QEG38038.1"/>
    <property type="molecule type" value="Genomic_DNA"/>
</dbReference>
<proteinExistence type="predicted"/>